<dbReference type="Gene3D" id="3.30.200.20">
    <property type="entry name" value="Phosphorylase Kinase, domain 1"/>
    <property type="match status" value="1"/>
</dbReference>
<sequence>MSSPTREPAPTVGTVHDDELTITVDQVRALVDEQHPRWRDLPLRALPHRGTDHALFRLGDDLAVRLPRIAWAQEAVERERASTERLAAAVGVEAPVPVAAGEPGHGYPWRWSVVRWVPGATPTRPTPVLAADLAHVVRRLRALDLPGRVNERRAHPLADLTDAVAADARAVGDEVPVDRVLRAWEAACAADPWDGVGVWLHGDLAPGNLVVRDGRLVGLLDWGGAGRGDPAGDLGPAWNLLDAPSRAVLRAVLGDDDATWSRGRGWALRQALLQLPYYRTRYVPLADHARATIRAVLEDSGLTA</sequence>
<dbReference type="CDD" id="cd05155">
    <property type="entry name" value="APH_ChoK_like_1"/>
    <property type="match status" value="1"/>
</dbReference>
<dbReference type="InterPro" id="IPR051678">
    <property type="entry name" value="AGP_Transferase"/>
</dbReference>
<accession>A0ABQ4DIN3</accession>
<dbReference type="InterPro" id="IPR011009">
    <property type="entry name" value="Kinase-like_dom_sf"/>
</dbReference>
<feature type="domain" description="Aminoglycoside phosphotransferase" evidence="1">
    <location>
        <begin position="50"/>
        <end position="266"/>
    </location>
</feature>
<dbReference type="InterPro" id="IPR002575">
    <property type="entry name" value="Aminoglycoside_PTrfase"/>
</dbReference>
<dbReference type="SUPFAM" id="SSF56112">
    <property type="entry name" value="Protein kinase-like (PK-like)"/>
    <property type="match status" value="1"/>
</dbReference>
<proteinExistence type="predicted"/>
<name>A0ABQ4DIN3_9CELL</name>
<dbReference type="PANTHER" id="PTHR21310:SF42">
    <property type="entry name" value="BIFUNCTIONAL AAC_APH"/>
    <property type="match status" value="1"/>
</dbReference>
<dbReference type="PANTHER" id="PTHR21310">
    <property type="entry name" value="AMINOGLYCOSIDE PHOSPHOTRANSFERASE-RELATED-RELATED"/>
    <property type="match status" value="1"/>
</dbReference>
<gene>
    <name evidence="2" type="ORF">Cph01nite_09730</name>
</gene>
<dbReference type="Gene3D" id="3.90.1200.10">
    <property type="match status" value="1"/>
</dbReference>
<protein>
    <recommendedName>
        <fullName evidence="1">Aminoglycoside phosphotransferase domain-containing protein</fullName>
    </recommendedName>
</protein>
<organism evidence="2 3">
    <name type="scientific">Cellulomonas phragmiteti</name>
    <dbReference type="NCBI Taxonomy" id="478780"/>
    <lineage>
        <taxon>Bacteria</taxon>
        <taxon>Bacillati</taxon>
        <taxon>Actinomycetota</taxon>
        <taxon>Actinomycetes</taxon>
        <taxon>Micrococcales</taxon>
        <taxon>Cellulomonadaceae</taxon>
        <taxon>Cellulomonas</taxon>
    </lineage>
</organism>
<evidence type="ECO:0000313" key="3">
    <source>
        <dbReference type="Proteomes" id="UP000614741"/>
    </source>
</evidence>
<evidence type="ECO:0000313" key="2">
    <source>
        <dbReference type="EMBL" id="GIG39211.1"/>
    </source>
</evidence>
<dbReference type="Pfam" id="PF01636">
    <property type="entry name" value="APH"/>
    <property type="match status" value="1"/>
</dbReference>
<reference evidence="2 3" key="1">
    <citation type="submission" date="2021-01" db="EMBL/GenBank/DDBJ databases">
        <title>Whole genome shotgun sequence of Cellulomonas phragmiteti NBRC 110785.</title>
        <authorList>
            <person name="Komaki H."/>
            <person name="Tamura T."/>
        </authorList>
    </citation>
    <scope>NUCLEOTIDE SEQUENCE [LARGE SCALE GENOMIC DNA]</scope>
    <source>
        <strain evidence="2 3">NBRC 110785</strain>
    </source>
</reference>
<evidence type="ECO:0000259" key="1">
    <source>
        <dbReference type="Pfam" id="PF01636"/>
    </source>
</evidence>
<dbReference type="Proteomes" id="UP000614741">
    <property type="component" value="Unassembled WGS sequence"/>
</dbReference>
<dbReference type="EMBL" id="BONP01000004">
    <property type="protein sequence ID" value="GIG39211.1"/>
    <property type="molecule type" value="Genomic_DNA"/>
</dbReference>
<comment type="caution">
    <text evidence="2">The sequence shown here is derived from an EMBL/GenBank/DDBJ whole genome shotgun (WGS) entry which is preliminary data.</text>
</comment>
<keyword evidence="3" id="KW-1185">Reference proteome</keyword>